<proteinExistence type="predicted"/>
<evidence type="ECO:0000313" key="2">
    <source>
        <dbReference type="EMBL" id="GAP03020.1"/>
    </source>
</evidence>
<dbReference type="SUPFAM" id="SSF55729">
    <property type="entry name" value="Acyl-CoA N-acyltransferases (Nat)"/>
    <property type="match status" value="1"/>
</dbReference>
<dbReference type="Proteomes" id="UP000061227">
    <property type="component" value="Unassembled WGS sequence"/>
</dbReference>
<dbReference type="EMBL" id="DF968066">
    <property type="protein sequence ID" value="GAP03020.1"/>
    <property type="molecule type" value="Genomic_DNA"/>
</dbReference>
<dbReference type="OrthoDB" id="9797989at2"/>
<keyword evidence="3" id="KW-1185">Reference proteome</keyword>
<gene>
    <name evidence="2" type="ORF">FPFC_040100</name>
</gene>
<evidence type="ECO:0000259" key="1">
    <source>
        <dbReference type="PROSITE" id="PS51186"/>
    </source>
</evidence>
<dbReference type="AlphaFoldDB" id="A0A3F3H4X0"/>
<dbReference type="STRING" id="220714.SAMN05660469_0936"/>
<organism evidence="2 3">
    <name type="scientific">Fructobacillus pseudoficulneus</name>
    <dbReference type="NCBI Taxonomy" id="220714"/>
    <lineage>
        <taxon>Bacteria</taxon>
        <taxon>Bacillati</taxon>
        <taxon>Bacillota</taxon>
        <taxon>Bacilli</taxon>
        <taxon>Lactobacillales</taxon>
        <taxon>Lactobacillaceae</taxon>
        <taxon>Fructobacillus</taxon>
    </lineage>
</organism>
<protein>
    <submittedName>
        <fullName evidence="2">Putative acetyltransferase, GNAT family</fullName>
    </submittedName>
</protein>
<dbReference type="GO" id="GO:0016747">
    <property type="term" value="F:acyltransferase activity, transferring groups other than amino-acyl groups"/>
    <property type="evidence" value="ECO:0007669"/>
    <property type="project" value="InterPro"/>
</dbReference>
<accession>A0A3F3H4X0</accession>
<dbReference type="PANTHER" id="PTHR39173:SF1">
    <property type="entry name" value="ACETYLTRANSFERASE"/>
    <property type="match status" value="1"/>
</dbReference>
<dbReference type="Gene3D" id="3.40.630.30">
    <property type="match status" value="1"/>
</dbReference>
<dbReference type="InterPro" id="IPR000182">
    <property type="entry name" value="GNAT_dom"/>
</dbReference>
<dbReference type="PROSITE" id="PS51186">
    <property type="entry name" value="GNAT"/>
    <property type="match status" value="1"/>
</dbReference>
<name>A0A3F3H4X0_9LACO</name>
<dbReference type="CDD" id="cd04301">
    <property type="entry name" value="NAT_SF"/>
    <property type="match status" value="1"/>
</dbReference>
<feature type="domain" description="N-acetyltransferase" evidence="1">
    <location>
        <begin position="15"/>
        <end position="164"/>
    </location>
</feature>
<reference evidence="2 3" key="1">
    <citation type="journal article" date="2015" name="BMC Genomics">
        <title>Comparative genomics of Fructobacillus spp. and Leuconostoc spp. reveals niche-specific evolution of Fructobacillus spp.</title>
        <authorList>
            <person name="Endo A."/>
            <person name="Tanizawa Y."/>
            <person name="Tanaka N."/>
            <person name="Maeno S."/>
            <person name="Kumar H."/>
            <person name="Shiwa Y."/>
            <person name="Okada S."/>
            <person name="Yoshikawa H."/>
            <person name="Dicks L."/>
            <person name="Nakagawa J."/>
            <person name="Arita M."/>
        </authorList>
    </citation>
    <scope>NUCLEOTIDE SEQUENCE [LARGE SCALE GENOMIC DNA]</scope>
    <source>
        <strain evidence="2 3">DSM 15468</strain>
    </source>
</reference>
<keyword evidence="2" id="KW-0808">Transferase</keyword>
<evidence type="ECO:0000313" key="3">
    <source>
        <dbReference type="Proteomes" id="UP000061227"/>
    </source>
</evidence>
<dbReference type="PANTHER" id="PTHR39173">
    <property type="entry name" value="ACETYLTRANSFERASE"/>
    <property type="match status" value="1"/>
</dbReference>
<dbReference type="Pfam" id="PF00583">
    <property type="entry name" value="Acetyltransf_1"/>
    <property type="match status" value="1"/>
</dbReference>
<dbReference type="InterPro" id="IPR016181">
    <property type="entry name" value="Acyl_CoA_acyltransferase"/>
</dbReference>
<dbReference type="RefSeq" id="WP_059378258.1">
    <property type="nucleotide sequence ID" value="NZ_DF968066.1"/>
</dbReference>
<sequence>MKSRELALTDEVVYKNYKNSWKEKMVPTSSFTNQTFPDFVQKLKDDKVNKDGKFVPAETLFLFVNDVIVGSVQIRYDLTENLMIEGGHIGYGVSPDFRGLGYGNQLLELGLEKLRQKGIHQAVLTCNSSNENSKKIILKKHGILDARYSIEDKIKERYLINITS</sequence>